<gene>
    <name evidence="2" type="primary">spoIID</name>
    <name evidence="2" type="ORF">IAD31_09965</name>
</gene>
<evidence type="ECO:0000313" key="3">
    <source>
        <dbReference type="Proteomes" id="UP000886879"/>
    </source>
</evidence>
<evidence type="ECO:0000313" key="2">
    <source>
        <dbReference type="EMBL" id="HIQ61896.1"/>
    </source>
</evidence>
<dbReference type="InterPro" id="IPR051922">
    <property type="entry name" value="Bact_Sporulation_Assoc"/>
</dbReference>
<dbReference type="InterPro" id="IPR013486">
    <property type="entry name" value="SpoIID/LytB"/>
</dbReference>
<dbReference type="InterPro" id="IPR014225">
    <property type="entry name" value="Spore_II_D_firmicutes"/>
</dbReference>
<dbReference type="Pfam" id="PF08486">
    <property type="entry name" value="SpoIID"/>
    <property type="match status" value="1"/>
</dbReference>
<reference evidence="2" key="2">
    <citation type="journal article" date="2021" name="PeerJ">
        <title>Extensive microbial diversity within the chicken gut microbiome revealed by metagenomics and culture.</title>
        <authorList>
            <person name="Gilroy R."/>
            <person name="Ravi A."/>
            <person name="Getino M."/>
            <person name="Pursley I."/>
            <person name="Horton D.L."/>
            <person name="Alikhan N.F."/>
            <person name="Baker D."/>
            <person name="Gharbi K."/>
            <person name="Hall N."/>
            <person name="Watson M."/>
            <person name="Adriaenssens E.M."/>
            <person name="Foster-Nyarko E."/>
            <person name="Jarju S."/>
            <person name="Secka A."/>
            <person name="Antonio M."/>
            <person name="Oren A."/>
            <person name="Chaudhuri R.R."/>
            <person name="La Ragione R."/>
            <person name="Hildebrand F."/>
            <person name="Pallen M.J."/>
        </authorList>
    </citation>
    <scope>NUCLEOTIDE SEQUENCE</scope>
    <source>
        <strain evidence="2">ChiGjej2B2-12916</strain>
    </source>
</reference>
<dbReference type="InterPro" id="IPR013693">
    <property type="entry name" value="SpoIID/LytB_N"/>
</dbReference>
<dbReference type="PANTHER" id="PTHR30032:SF4">
    <property type="entry name" value="AMIDASE ENHANCER"/>
    <property type="match status" value="1"/>
</dbReference>
<dbReference type="GO" id="GO:0030288">
    <property type="term" value="C:outer membrane-bounded periplasmic space"/>
    <property type="evidence" value="ECO:0007669"/>
    <property type="project" value="TreeGrafter"/>
</dbReference>
<feature type="domain" description="Sporulation stage II protein D amidase enhancer LytB N-terminal" evidence="1">
    <location>
        <begin position="58"/>
        <end position="158"/>
    </location>
</feature>
<dbReference type="NCBIfam" id="TIGR02669">
    <property type="entry name" value="SpoIID_LytB"/>
    <property type="match status" value="1"/>
</dbReference>
<name>A0A9D1CHA4_9FIRM</name>
<dbReference type="Proteomes" id="UP000886879">
    <property type="component" value="Unassembled WGS sequence"/>
</dbReference>
<organism evidence="2 3">
    <name type="scientific">Candidatus Enterenecus faecium</name>
    <dbReference type="NCBI Taxonomy" id="2840780"/>
    <lineage>
        <taxon>Bacteria</taxon>
        <taxon>Bacillati</taxon>
        <taxon>Bacillota</taxon>
        <taxon>Clostridia</taxon>
        <taxon>Eubacteriales</taxon>
        <taxon>Candidatus Enterenecus</taxon>
    </lineage>
</organism>
<protein>
    <submittedName>
        <fullName evidence="2">Stage II sporulation protein D</fullName>
    </submittedName>
</protein>
<dbReference type="PANTHER" id="PTHR30032">
    <property type="entry name" value="N-ACETYLMURAMOYL-L-ALANINE AMIDASE-RELATED"/>
    <property type="match status" value="1"/>
</dbReference>
<evidence type="ECO:0000259" key="1">
    <source>
        <dbReference type="Pfam" id="PF08486"/>
    </source>
</evidence>
<reference evidence="2" key="1">
    <citation type="submission" date="2020-10" db="EMBL/GenBank/DDBJ databases">
        <authorList>
            <person name="Gilroy R."/>
        </authorList>
    </citation>
    <scope>NUCLEOTIDE SEQUENCE</scope>
    <source>
        <strain evidence="2">ChiGjej2B2-12916</strain>
    </source>
</reference>
<proteinExistence type="predicted"/>
<comment type="caution">
    <text evidence="2">The sequence shown here is derived from an EMBL/GenBank/DDBJ whole genome shotgun (WGS) entry which is preliminary data.</text>
</comment>
<sequence>MGVATLFLFPLLALGQAEGEQGLLETLPANPTPVVSQTAQAEETWDNRQKVRVLVGEGKVEEMTMADYLWRVVAAEMPASFEPQALRAQAVCARTYSLWKMGANAHKDQEADICADSGCCQAYIDPQKAKENWKDNAQSYTEKITQAVSDTAGQVMTYDGKPIQAVFFSSSTASTEDAQAVWGNSLPYLVSVSSPEGEEVPNYYSTVTLTREEVEKKVKEAYPDADLSGDPAGWLSGMTLTASGRVGSMKVGGVELSGGAVRTLFGLRSACFQVTYQENQFTFSVTGYGHGVGMSQYGANAMAAQGSSWQDILTHYYTGVNIEKKS</sequence>
<dbReference type="EMBL" id="DVFO01000106">
    <property type="protein sequence ID" value="HIQ61896.1"/>
    <property type="molecule type" value="Genomic_DNA"/>
</dbReference>
<dbReference type="GO" id="GO:0030435">
    <property type="term" value="P:sporulation resulting in formation of a cellular spore"/>
    <property type="evidence" value="ECO:0007669"/>
    <property type="project" value="InterPro"/>
</dbReference>
<accession>A0A9D1CHA4</accession>
<dbReference type="AlphaFoldDB" id="A0A9D1CHA4"/>
<dbReference type="NCBIfam" id="TIGR02870">
    <property type="entry name" value="spore_II_D"/>
    <property type="match status" value="1"/>
</dbReference>